<reference evidence="4 5" key="1">
    <citation type="submission" date="2019-08" db="EMBL/GenBank/DDBJ databases">
        <title>In-depth cultivation of the pig gut microbiome towards novel bacterial diversity and tailored functional studies.</title>
        <authorList>
            <person name="Wylensek D."/>
            <person name="Hitch T.C.A."/>
            <person name="Clavel T."/>
        </authorList>
    </citation>
    <scope>NUCLEOTIDE SEQUENCE [LARGE SCALE GENOMIC DNA]</scope>
    <source>
        <strain evidence="4 5">Oil+RF-744-WCA-WT-11</strain>
    </source>
</reference>
<accession>A0A6L5X8C6</accession>
<gene>
    <name evidence="4" type="ORF">FYJ35_09350</name>
</gene>
<proteinExistence type="predicted"/>
<keyword evidence="5" id="KW-1185">Reference proteome</keyword>
<evidence type="ECO:0000259" key="3">
    <source>
        <dbReference type="Pfam" id="PF03050"/>
    </source>
</evidence>
<evidence type="ECO:0000256" key="2">
    <source>
        <dbReference type="SAM" id="MobiDB-lite"/>
    </source>
</evidence>
<dbReference type="EMBL" id="VULZ01000009">
    <property type="protein sequence ID" value="MSS15236.1"/>
    <property type="molecule type" value="Genomic_DNA"/>
</dbReference>
<dbReference type="InterPro" id="IPR004291">
    <property type="entry name" value="Transposase_IS66_central"/>
</dbReference>
<sequence length="412" mass="47955">MRADEAVYKECLHTLSREALEEECFGRKQDADRNRILFEESQKSLTAISKDYKKTADELKALRDECRKLNETIRHMEAEQTLGRRDRFGCRGECLNDLLASSPGDLKDPTDEEAGDEPEGEEPFLEHNVCSRALHLVRSATGWRGQKEKPSLSDMLRKLPHVVEYDIDPEALNEQYGEFRWAIAFWHEHCRVETRRTVRYVRVIKTAVLSVDHGDRMVTLPHQNPVFDRSILTSSLMASFLYNKFFLHLPFYRQEEDMRQTDGFVIPRQTMVRWTIWLACVFLWRVYEHMLCLEADCPYQNADETFLRVVGEEGSRPGRKYYVWVFSAGELLEGHPVIVYRYGPSRSAENLRKQLGIRDYLRTITCDTYAAYDTVAKESDGKISVSNCLSHARRRWVYALEVIHPGGTPTNR</sequence>
<comment type="caution">
    <text evidence="4">The sequence shown here is derived from an EMBL/GenBank/DDBJ whole genome shotgun (WGS) entry which is preliminary data.</text>
</comment>
<dbReference type="PANTHER" id="PTHR33678">
    <property type="entry name" value="BLL1576 PROTEIN"/>
    <property type="match status" value="1"/>
</dbReference>
<feature type="region of interest" description="Disordered" evidence="2">
    <location>
        <begin position="101"/>
        <end position="122"/>
    </location>
</feature>
<dbReference type="PANTHER" id="PTHR33678:SF1">
    <property type="entry name" value="BLL1576 PROTEIN"/>
    <property type="match status" value="1"/>
</dbReference>
<dbReference type="InterPro" id="IPR052344">
    <property type="entry name" value="Transposase-related"/>
</dbReference>
<dbReference type="RefSeq" id="WP_154525863.1">
    <property type="nucleotide sequence ID" value="NZ_VULZ01000009.1"/>
</dbReference>
<dbReference type="Proteomes" id="UP000481852">
    <property type="component" value="Unassembled WGS sequence"/>
</dbReference>
<feature type="coiled-coil region" evidence="1">
    <location>
        <begin position="45"/>
        <end position="79"/>
    </location>
</feature>
<keyword evidence="1" id="KW-0175">Coiled coil</keyword>
<evidence type="ECO:0000256" key="1">
    <source>
        <dbReference type="SAM" id="Coils"/>
    </source>
</evidence>
<name>A0A6L5X8C6_9FIRM</name>
<evidence type="ECO:0000313" key="4">
    <source>
        <dbReference type="EMBL" id="MSS15236.1"/>
    </source>
</evidence>
<evidence type="ECO:0000313" key="5">
    <source>
        <dbReference type="Proteomes" id="UP000481852"/>
    </source>
</evidence>
<feature type="compositionally biased region" description="Acidic residues" evidence="2">
    <location>
        <begin position="110"/>
        <end position="122"/>
    </location>
</feature>
<dbReference type="Pfam" id="PF03050">
    <property type="entry name" value="DDE_Tnp_IS66"/>
    <property type="match status" value="1"/>
</dbReference>
<protein>
    <submittedName>
        <fullName evidence="4">Transposase</fullName>
    </submittedName>
</protein>
<dbReference type="AlphaFoldDB" id="A0A6L5X8C6"/>
<feature type="domain" description="Transposase IS66 central" evidence="3">
    <location>
        <begin position="230"/>
        <end position="401"/>
    </location>
</feature>
<organism evidence="4 5">
    <name type="scientific">Porcincola intestinalis</name>
    <dbReference type="NCBI Taxonomy" id="2606632"/>
    <lineage>
        <taxon>Bacteria</taxon>
        <taxon>Bacillati</taxon>
        <taxon>Bacillota</taxon>
        <taxon>Clostridia</taxon>
        <taxon>Lachnospirales</taxon>
        <taxon>Lachnospiraceae</taxon>
        <taxon>Porcincola</taxon>
    </lineage>
</organism>